<dbReference type="Pfam" id="PF02566">
    <property type="entry name" value="OsmC"/>
    <property type="match status" value="1"/>
</dbReference>
<dbReference type="EMBL" id="JAUHJS010000003">
    <property type="protein sequence ID" value="MDN4165086.1"/>
    <property type="molecule type" value="Genomic_DNA"/>
</dbReference>
<protein>
    <submittedName>
        <fullName evidence="1">OsmC family protein</fullName>
    </submittedName>
</protein>
<evidence type="ECO:0000313" key="1">
    <source>
        <dbReference type="EMBL" id="MDN4165086.1"/>
    </source>
</evidence>
<reference evidence="1" key="1">
    <citation type="submission" date="2023-06" db="EMBL/GenBank/DDBJ databases">
        <title>Cytophagales bacterium Strain LB-30, isolated from soil.</title>
        <authorList>
            <person name="Liu B."/>
        </authorList>
    </citation>
    <scope>NUCLEOTIDE SEQUENCE</scope>
    <source>
        <strain evidence="1">LB-30</strain>
    </source>
</reference>
<gene>
    <name evidence="1" type="ORF">QWY31_06205</name>
</gene>
<organism evidence="1 2">
    <name type="scientific">Shiella aurantiaca</name>
    <dbReference type="NCBI Taxonomy" id="3058365"/>
    <lineage>
        <taxon>Bacteria</taxon>
        <taxon>Pseudomonadati</taxon>
        <taxon>Bacteroidota</taxon>
        <taxon>Cytophagia</taxon>
        <taxon>Cytophagales</taxon>
        <taxon>Shiellaceae</taxon>
        <taxon>Shiella</taxon>
    </lineage>
</organism>
<dbReference type="InterPro" id="IPR015946">
    <property type="entry name" value="KH_dom-like_a/b"/>
</dbReference>
<dbReference type="PANTHER" id="PTHR39624">
    <property type="entry name" value="PROTEIN INVOLVED IN RIMO-MEDIATED BETA-METHYLTHIOLATION OF RIBOSOMAL PROTEIN S12 YCAO"/>
    <property type="match status" value="1"/>
</dbReference>
<dbReference type="InterPro" id="IPR003718">
    <property type="entry name" value="OsmC/Ohr_fam"/>
</dbReference>
<evidence type="ECO:0000313" key="2">
    <source>
        <dbReference type="Proteomes" id="UP001168552"/>
    </source>
</evidence>
<dbReference type="SUPFAM" id="SSF82784">
    <property type="entry name" value="OsmC-like"/>
    <property type="match status" value="1"/>
</dbReference>
<comment type="caution">
    <text evidence="1">The sequence shown here is derived from an EMBL/GenBank/DDBJ whole genome shotgun (WGS) entry which is preliminary data.</text>
</comment>
<sequence length="136" mass="15338">MATANIHGTIGKDHFITHLHTENHQWLADEPLDKEGSDKGPNPYELLLSSLAACTLITLRSYIDVKKWEVDRITAELQMEVEDEGGVRKSSIQRKISFSGTLPEEAQKRLLTVAERCPVHRVLIGEIHIQTETHFG</sequence>
<keyword evidence="2" id="KW-1185">Reference proteome</keyword>
<dbReference type="InterPro" id="IPR036102">
    <property type="entry name" value="OsmC/Ohrsf"/>
</dbReference>
<dbReference type="PANTHER" id="PTHR39624:SF2">
    <property type="entry name" value="OSMC-LIKE PROTEIN"/>
    <property type="match status" value="1"/>
</dbReference>
<proteinExistence type="predicted"/>
<dbReference type="Proteomes" id="UP001168552">
    <property type="component" value="Unassembled WGS sequence"/>
</dbReference>
<dbReference type="Gene3D" id="3.30.300.20">
    <property type="match status" value="1"/>
</dbReference>
<name>A0ABT8F4D3_9BACT</name>
<accession>A0ABT8F4D3</accession>
<dbReference type="RefSeq" id="WP_320003616.1">
    <property type="nucleotide sequence ID" value="NZ_JAUHJS010000003.1"/>
</dbReference>